<name>A0AAW5K4S1_9BACT</name>
<evidence type="ECO:0000313" key="4">
    <source>
        <dbReference type="Proteomes" id="UP001205919"/>
    </source>
</evidence>
<evidence type="ECO:0000313" key="3">
    <source>
        <dbReference type="EMBL" id="MCQ4814854.1"/>
    </source>
</evidence>
<dbReference type="InterPro" id="IPR043166">
    <property type="entry name" value="LarA-like_C"/>
</dbReference>
<dbReference type="PANTHER" id="PTHR33171">
    <property type="entry name" value="LAR_N DOMAIN-CONTAINING PROTEIN"/>
    <property type="match status" value="1"/>
</dbReference>
<dbReference type="Proteomes" id="UP001205919">
    <property type="component" value="Unassembled WGS sequence"/>
</dbReference>
<dbReference type="Gene3D" id="3.40.50.11440">
    <property type="match status" value="1"/>
</dbReference>
<feature type="domain" description="Lactate racemase C-terminal" evidence="2">
    <location>
        <begin position="278"/>
        <end position="417"/>
    </location>
</feature>
<dbReference type="InterPro" id="IPR047926">
    <property type="entry name" value="Ni_dep_LarA"/>
</dbReference>
<dbReference type="InterPro" id="IPR048520">
    <property type="entry name" value="LarA_C"/>
</dbReference>
<accession>A0AAW5K4S1</accession>
<evidence type="ECO:0000259" key="1">
    <source>
        <dbReference type="Pfam" id="PF09861"/>
    </source>
</evidence>
<dbReference type="PANTHER" id="PTHR33171:SF17">
    <property type="entry name" value="LARA-LIKE N-TERMINAL DOMAIN-CONTAINING PROTEIN"/>
    <property type="match status" value="1"/>
</dbReference>
<gene>
    <name evidence="3" type="primary">larA</name>
    <name evidence="3" type="ORF">NE630_10475</name>
</gene>
<proteinExistence type="predicted"/>
<keyword evidence="4" id="KW-1185">Reference proteome</keyword>
<protein>
    <submittedName>
        <fullName evidence="3">Nickel-dependent lactate racemase</fullName>
    </submittedName>
</protein>
<dbReference type="Pfam" id="PF09861">
    <property type="entry name" value="Lar_N"/>
    <property type="match status" value="1"/>
</dbReference>
<evidence type="ECO:0000259" key="2">
    <source>
        <dbReference type="Pfam" id="PF21113"/>
    </source>
</evidence>
<dbReference type="Gene3D" id="3.90.226.30">
    <property type="match status" value="1"/>
</dbReference>
<sequence length="431" mass="46401">MKYSIPYGNSFLDFDTYTNRVLFSGEMTDVPPVTDLRAELFRSLDAPIASEPLAALAKDKKNILFLVEDNTRDTPLTKILPVVMEYLDAAGVPRSAVSFMTAPGTHRLMSDKEVREKLGDYIVDNFTVYQHEASNTDELADLGEIEAGGYKLPVRINRRALEADLLVGVGNIIPHSDAGFSGGAKIVQPGICDFVTTQATHRGAGLCPDIPLGMLEGNPCRMGIDAVGGIAKLAFIVNVVKNFSGEIAGFFCGDYLKAHRAGVELAKRSYSVELDELADVVVVSSSPADMDYWQGIKGLTSAYFAVKPGGAVILAAPCYEGLVHNHPLYAHWLAQPTEALVEAIKGASPYDLETDVISAVVALGSRRVLDRAEVYMISDGLSREEIEKMDYIPAANVQEALDAALAKRPRATVGILPLGGISLPILTKKTA</sequence>
<dbReference type="GO" id="GO:0050043">
    <property type="term" value="F:lactate racemase activity"/>
    <property type="evidence" value="ECO:0007669"/>
    <property type="project" value="InterPro"/>
</dbReference>
<dbReference type="AlphaFoldDB" id="A0AAW5K4S1"/>
<comment type="caution">
    <text evidence="3">The sequence shown here is derived from an EMBL/GenBank/DDBJ whole genome shotgun (WGS) entry which is preliminary data.</text>
</comment>
<organism evidence="3 4">
    <name type="scientific">Cloacibacillus evryensis</name>
    <dbReference type="NCBI Taxonomy" id="508460"/>
    <lineage>
        <taxon>Bacteria</taxon>
        <taxon>Thermotogati</taxon>
        <taxon>Synergistota</taxon>
        <taxon>Synergistia</taxon>
        <taxon>Synergistales</taxon>
        <taxon>Synergistaceae</taxon>
        <taxon>Cloacibacillus</taxon>
    </lineage>
</organism>
<dbReference type="RefSeq" id="WP_008710577.1">
    <property type="nucleotide sequence ID" value="NZ_CABKQM010000006.1"/>
</dbReference>
<dbReference type="InterPro" id="IPR018657">
    <property type="entry name" value="LarA-like_N"/>
</dbReference>
<reference evidence="3 4" key="1">
    <citation type="submission" date="2022-06" db="EMBL/GenBank/DDBJ databases">
        <title>Isolation of gut microbiota from human fecal samples.</title>
        <authorList>
            <person name="Pamer E.G."/>
            <person name="Barat B."/>
            <person name="Waligurski E."/>
            <person name="Medina S."/>
            <person name="Paddock L."/>
            <person name="Mostad J."/>
        </authorList>
    </citation>
    <scope>NUCLEOTIDE SEQUENCE [LARGE SCALE GENOMIC DNA]</scope>
    <source>
        <strain evidence="3 4">DFI.9.90</strain>
    </source>
</reference>
<dbReference type="EMBL" id="JANFYT010000021">
    <property type="protein sequence ID" value="MCQ4814854.1"/>
    <property type="molecule type" value="Genomic_DNA"/>
</dbReference>
<dbReference type="InterPro" id="IPR048068">
    <property type="entry name" value="LarA-like"/>
</dbReference>
<dbReference type="Pfam" id="PF21113">
    <property type="entry name" value="LarA_C"/>
    <property type="match status" value="1"/>
</dbReference>
<feature type="domain" description="LarA-like N-terminal" evidence="1">
    <location>
        <begin position="7"/>
        <end position="203"/>
    </location>
</feature>
<dbReference type="NCBIfam" id="NF033504">
    <property type="entry name" value="Ni_dep_LarA"/>
    <property type="match status" value="1"/>
</dbReference>